<dbReference type="Proteomes" id="UP000636709">
    <property type="component" value="Unassembled WGS sequence"/>
</dbReference>
<keyword evidence="3" id="KW-1185">Reference proteome</keyword>
<gene>
    <name evidence="2" type="ORF">HU200_020142</name>
</gene>
<dbReference type="EMBL" id="JACEFO010001653">
    <property type="protein sequence ID" value="KAF8725602.1"/>
    <property type="molecule type" value="Genomic_DNA"/>
</dbReference>
<sequence length="176" mass="19155">MPTTSANVGDLHHFLRRGLRSTHSSVLCAHDSLIYRGLLLYHPVPAAFLLTAAPLHLAARPPPPLPLVSLMLHFAPSPRTHPLLPSPSSFPSKPHSSAPTTCCSPTSSPPPPPQVRILLVAPPLIRAHRPRTDLWLRLPHLDAAPQRQGSALFHFYAVTGRLPRSRPPAACWAKCP</sequence>
<organism evidence="2 3">
    <name type="scientific">Digitaria exilis</name>
    <dbReference type="NCBI Taxonomy" id="1010633"/>
    <lineage>
        <taxon>Eukaryota</taxon>
        <taxon>Viridiplantae</taxon>
        <taxon>Streptophyta</taxon>
        <taxon>Embryophyta</taxon>
        <taxon>Tracheophyta</taxon>
        <taxon>Spermatophyta</taxon>
        <taxon>Magnoliopsida</taxon>
        <taxon>Liliopsida</taxon>
        <taxon>Poales</taxon>
        <taxon>Poaceae</taxon>
        <taxon>PACMAD clade</taxon>
        <taxon>Panicoideae</taxon>
        <taxon>Panicodae</taxon>
        <taxon>Paniceae</taxon>
        <taxon>Anthephorinae</taxon>
        <taxon>Digitaria</taxon>
    </lineage>
</organism>
<dbReference type="AlphaFoldDB" id="A0A835KGU8"/>
<feature type="compositionally biased region" description="Low complexity" evidence="1">
    <location>
        <begin position="83"/>
        <end position="106"/>
    </location>
</feature>
<feature type="region of interest" description="Disordered" evidence="1">
    <location>
        <begin position="83"/>
        <end position="111"/>
    </location>
</feature>
<reference evidence="2" key="1">
    <citation type="submission" date="2020-07" db="EMBL/GenBank/DDBJ databases">
        <title>Genome sequence and genetic diversity analysis of an under-domesticated orphan crop, white fonio (Digitaria exilis).</title>
        <authorList>
            <person name="Bennetzen J.L."/>
            <person name="Chen S."/>
            <person name="Ma X."/>
            <person name="Wang X."/>
            <person name="Yssel A.E.J."/>
            <person name="Chaluvadi S.R."/>
            <person name="Johnson M."/>
            <person name="Gangashetty P."/>
            <person name="Hamidou F."/>
            <person name="Sanogo M.D."/>
            <person name="Zwaenepoel A."/>
            <person name="Wallace J."/>
            <person name="Van De Peer Y."/>
            <person name="Van Deynze A."/>
        </authorList>
    </citation>
    <scope>NUCLEOTIDE SEQUENCE</scope>
    <source>
        <tissue evidence="2">Leaves</tissue>
    </source>
</reference>
<name>A0A835KGU8_9POAL</name>
<evidence type="ECO:0000313" key="3">
    <source>
        <dbReference type="Proteomes" id="UP000636709"/>
    </source>
</evidence>
<accession>A0A835KGU8</accession>
<evidence type="ECO:0000256" key="1">
    <source>
        <dbReference type="SAM" id="MobiDB-lite"/>
    </source>
</evidence>
<evidence type="ECO:0000313" key="2">
    <source>
        <dbReference type="EMBL" id="KAF8725602.1"/>
    </source>
</evidence>
<protein>
    <submittedName>
        <fullName evidence="2">Uncharacterized protein</fullName>
    </submittedName>
</protein>
<comment type="caution">
    <text evidence="2">The sequence shown here is derived from an EMBL/GenBank/DDBJ whole genome shotgun (WGS) entry which is preliminary data.</text>
</comment>
<proteinExistence type="predicted"/>